<dbReference type="KEGG" id="slom:PXH66_21180"/>
<keyword evidence="1" id="KW-0812">Transmembrane</keyword>
<sequence length="260" mass="27984">MNDPEKDLREHFERQHLSPERATAILAAGREAAVQHARRVARWRWGGMAAVVTLALGGGWWMRAPGGDEPPSVARPAELSPDAGGSVTLATVQSGVMAFFNTPDYQLDRMALDHPELVAWMQTQGAPSELTVPESIDPLDNLGCEVLQIDGVSVYILCFYLDGVPRDETGEPMLGKKLMAVAAPDAAAGAPAMMKPLTLVHLITVPRDQFAGAPQAGDPVAITRDGQWGFATWAGRDVVYVVASPVEAERFREIAAHLRG</sequence>
<proteinExistence type="predicted"/>
<evidence type="ECO:0000313" key="2">
    <source>
        <dbReference type="EMBL" id="WED64867.1"/>
    </source>
</evidence>
<accession>A0AAF0A1A7</accession>
<evidence type="ECO:0000256" key="1">
    <source>
        <dbReference type="SAM" id="Phobius"/>
    </source>
</evidence>
<dbReference type="AlphaFoldDB" id="A0AAF0A1A7"/>
<keyword evidence="3" id="KW-1185">Reference proteome</keyword>
<keyword evidence="1" id="KW-1133">Transmembrane helix</keyword>
<name>A0AAF0A1A7_9BACT</name>
<protein>
    <submittedName>
        <fullName evidence="2">Uncharacterized protein</fullName>
    </submittedName>
</protein>
<dbReference type="Proteomes" id="UP001218638">
    <property type="component" value="Chromosome"/>
</dbReference>
<feature type="transmembrane region" description="Helical" evidence="1">
    <location>
        <begin position="45"/>
        <end position="63"/>
    </location>
</feature>
<keyword evidence="1" id="KW-0472">Membrane</keyword>
<dbReference type="RefSeq" id="WP_330931868.1">
    <property type="nucleotide sequence ID" value="NZ_CP119075.1"/>
</dbReference>
<reference evidence="2" key="1">
    <citation type="submission" date="2023-03" db="EMBL/GenBank/DDBJ databases">
        <title>Lomoglobus Profundus gen. nov., sp. nov., a novel member of the phylum Verrucomicrobia, isolated from deep-marine sediment of South China Sea.</title>
        <authorList>
            <person name="Ahmad T."/>
            <person name="Ishaq S.E."/>
            <person name="Wang F."/>
        </authorList>
    </citation>
    <scope>NUCLEOTIDE SEQUENCE</scope>
    <source>
        <strain evidence="2">LMO-M01</strain>
    </source>
</reference>
<gene>
    <name evidence="2" type="ORF">PXH66_21180</name>
</gene>
<evidence type="ECO:0000313" key="3">
    <source>
        <dbReference type="Proteomes" id="UP001218638"/>
    </source>
</evidence>
<dbReference type="EMBL" id="CP119075">
    <property type="protein sequence ID" value="WED64867.1"/>
    <property type="molecule type" value="Genomic_DNA"/>
</dbReference>
<organism evidence="2 3">
    <name type="scientific">Synoicihabitans lomoniglobus</name>
    <dbReference type="NCBI Taxonomy" id="2909285"/>
    <lineage>
        <taxon>Bacteria</taxon>
        <taxon>Pseudomonadati</taxon>
        <taxon>Verrucomicrobiota</taxon>
        <taxon>Opitutia</taxon>
        <taxon>Opitutales</taxon>
        <taxon>Opitutaceae</taxon>
        <taxon>Synoicihabitans</taxon>
    </lineage>
</organism>